<accession>A0A7K1TD72</accession>
<dbReference type="InterPro" id="IPR009781">
    <property type="entry name" value="DUF1345"/>
</dbReference>
<dbReference type="RefSeq" id="WP_157564141.1">
    <property type="nucleotide sequence ID" value="NZ_WQKZ01000002.1"/>
</dbReference>
<keyword evidence="1" id="KW-0472">Membrane</keyword>
<protein>
    <submittedName>
        <fullName evidence="2">DUF1345 domain-containing protein</fullName>
    </submittedName>
</protein>
<dbReference type="Pfam" id="PF07077">
    <property type="entry name" value="DUF1345"/>
    <property type="match status" value="1"/>
</dbReference>
<evidence type="ECO:0000313" key="3">
    <source>
        <dbReference type="Proteomes" id="UP000441336"/>
    </source>
</evidence>
<sequence length="228" mass="24302">MKSTVASPPLLHRLGHMPASWRLVVGVGLGVVAWALSPAHYHTLIRLIIGWDAFAITTLALIWVSIYTADADRIRAVASSEDLSRLVSFVFVLIAAGASLLAVVLLLGTSHGLPTATLARHIVLSGVAVASSWLLVHTVFTLRYAHMYYNANSDGSDKGGLEFPGGEKEPNYLDIAYFAFVVGMTAQTADVSISGRPQRQLALLHGLISFVFNTALVALVINGVASIL</sequence>
<dbReference type="EMBL" id="WQKZ01000002">
    <property type="protein sequence ID" value="MVN76339.1"/>
    <property type="molecule type" value="Genomic_DNA"/>
</dbReference>
<dbReference type="Proteomes" id="UP000441336">
    <property type="component" value="Unassembled WGS sequence"/>
</dbReference>
<comment type="caution">
    <text evidence="2">The sequence shown here is derived from an EMBL/GenBank/DDBJ whole genome shotgun (WGS) entry which is preliminary data.</text>
</comment>
<keyword evidence="1" id="KW-0812">Transmembrane</keyword>
<organism evidence="2 3">
    <name type="scientific">Hymenobacter ginkgonis</name>
    <dbReference type="NCBI Taxonomy" id="2682976"/>
    <lineage>
        <taxon>Bacteria</taxon>
        <taxon>Pseudomonadati</taxon>
        <taxon>Bacteroidota</taxon>
        <taxon>Cytophagia</taxon>
        <taxon>Cytophagales</taxon>
        <taxon>Hymenobacteraceae</taxon>
        <taxon>Hymenobacter</taxon>
    </lineage>
</organism>
<keyword evidence="3" id="KW-1185">Reference proteome</keyword>
<name>A0A7K1TD72_9BACT</name>
<keyword evidence="1" id="KW-1133">Transmembrane helix</keyword>
<reference evidence="2 3" key="1">
    <citation type="submission" date="2019-12" db="EMBL/GenBank/DDBJ databases">
        <title>Hymenobacter sp. HMF4947 Genome sequencing and assembly.</title>
        <authorList>
            <person name="Kang H."/>
            <person name="Cha I."/>
            <person name="Kim H."/>
            <person name="Joh K."/>
        </authorList>
    </citation>
    <scope>NUCLEOTIDE SEQUENCE [LARGE SCALE GENOMIC DNA]</scope>
    <source>
        <strain evidence="2 3">HMF4947</strain>
    </source>
</reference>
<evidence type="ECO:0000313" key="2">
    <source>
        <dbReference type="EMBL" id="MVN76339.1"/>
    </source>
</evidence>
<proteinExistence type="predicted"/>
<feature type="transmembrane region" description="Helical" evidence="1">
    <location>
        <begin position="20"/>
        <end position="37"/>
    </location>
</feature>
<gene>
    <name evidence="2" type="ORF">GO988_08380</name>
</gene>
<feature type="transmembrane region" description="Helical" evidence="1">
    <location>
        <begin position="86"/>
        <end position="109"/>
    </location>
</feature>
<evidence type="ECO:0000256" key="1">
    <source>
        <dbReference type="SAM" id="Phobius"/>
    </source>
</evidence>
<feature type="transmembrane region" description="Helical" evidence="1">
    <location>
        <begin position="121"/>
        <end position="140"/>
    </location>
</feature>
<feature type="transmembrane region" description="Helical" evidence="1">
    <location>
        <begin position="201"/>
        <end position="225"/>
    </location>
</feature>
<feature type="transmembrane region" description="Helical" evidence="1">
    <location>
        <begin position="44"/>
        <end position="66"/>
    </location>
</feature>
<dbReference type="AlphaFoldDB" id="A0A7K1TD72"/>